<evidence type="ECO:0000313" key="2">
    <source>
        <dbReference type="EMBL" id="EEZ98747.1"/>
    </source>
</evidence>
<organism evidence="2 3">
    <name type="scientific">Tribolium castaneum</name>
    <name type="common">Red flour beetle</name>
    <dbReference type="NCBI Taxonomy" id="7070"/>
    <lineage>
        <taxon>Eukaryota</taxon>
        <taxon>Metazoa</taxon>
        <taxon>Ecdysozoa</taxon>
        <taxon>Arthropoda</taxon>
        <taxon>Hexapoda</taxon>
        <taxon>Insecta</taxon>
        <taxon>Pterygota</taxon>
        <taxon>Neoptera</taxon>
        <taxon>Endopterygota</taxon>
        <taxon>Coleoptera</taxon>
        <taxon>Polyphaga</taxon>
        <taxon>Cucujiformia</taxon>
        <taxon>Tenebrionidae</taxon>
        <taxon>Tenebrionidae incertae sedis</taxon>
        <taxon>Tribolium</taxon>
    </lineage>
</organism>
<reference evidence="2 3" key="2">
    <citation type="journal article" date="2010" name="Nucleic Acids Res.">
        <title>BeetleBase in 2010: revisions to provide comprehensive genomic information for Tribolium castaneum.</title>
        <authorList>
            <person name="Kim H.S."/>
            <person name="Murphy T."/>
            <person name="Xia J."/>
            <person name="Caragea D."/>
            <person name="Park Y."/>
            <person name="Beeman R.W."/>
            <person name="Lorenzen M.D."/>
            <person name="Butcher S."/>
            <person name="Manak J.R."/>
            <person name="Brown S.J."/>
        </authorList>
    </citation>
    <scope>GENOME REANNOTATION</scope>
    <source>
        <strain evidence="2 3">Georgia GA2</strain>
    </source>
</reference>
<keyword evidence="3" id="KW-1185">Reference proteome</keyword>
<accession>D6WBT7</accession>
<dbReference type="AlphaFoldDB" id="D6WBT7"/>
<feature type="region of interest" description="Disordered" evidence="1">
    <location>
        <begin position="47"/>
        <end position="98"/>
    </location>
</feature>
<dbReference type="EMBL" id="KQ971314">
    <property type="protein sequence ID" value="EEZ98747.1"/>
    <property type="molecule type" value="Genomic_DNA"/>
</dbReference>
<sequence length="98" mass="11249">MGFTLANLTFMNFKKVGKVSALIIYESTTIAGVRKFEETITIPLRSTLSSKRREPLFRDPLTNDAHRNDKQTMEKKETNKRGPPTERKAKKDHSARLN</sequence>
<gene>
    <name evidence="2" type="primary">GLEAN_01305</name>
    <name evidence="2" type="ORF">TcasGA2_TC001305</name>
</gene>
<feature type="compositionally biased region" description="Basic and acidic residues" evidence="1">
    <location>
        <begin position="64"/>
        <end position="98"/>
    </location>
</feature>
<dbReference type="Proteomes" id="UP000007266">
    <property type="component" value="Linkage group 2"/>
</dbReference>
<dbReference type="HOGENOM" id="CLU_2336309_0_0_1"/>
<evidence type="ECO:0000313" key="3">
    <source>
        <dbReference type="Proteomes" id="UP000007266"/>
    </source>
</evidence>
<reference evidence="2 3" key="1">
    <citation type="journal article" date="2008" name="Nature">
        <title>The genome of the model beetle and pest Tribolium castaneum.</title>
        <authorList>
            <consortium name="Tribolium Genome Sequencing Consortium"/>
            <person name="Richards S."/>
            <person name="Gibbs R.A."/>
            <person name="Weinstock G.M."/>
            <person name="Brown S.J."/>
            <person name="Denell R."/>
            <person name="Beeman R.W."/>
            <person name="Gibbs R."/>
            <person name="Beeman R.W."/>
            <person name="Brown S.J."/>
            <person name="Bucher G."/>
            <person name="Friedrich M."/>
            <person name="Grimmelikhuijzen C.J."/>
            <person name="Klingler M."/>
            <person name="Lorenzen M."/>
            <person name="Richards S."/>
            <person name="Roth S."/>
            <person name="Schroder R."/>
            <person name="Tautz D."/>
            <person name="Zdobnov E.M."/>
            <person name="Muzny D."/>
            <person name="Gibbs R.A."/>
            <person name="Weinstock G.M."/>
            <person name="Attaway T."/>
            <person name="Bell S."/>
            <person name="Buhay C.J."/>
            <person name="Chandrabose M.N."/>
            <person name="Chavez D."/>
            <person name="Clerk-Blankenburg K.P."/>
            <person name="Cree A."/>
            <person name="Dao M."/>
            <person name="Davis C."/>
            <person name="Chacko J."/>
            <person name="Dinh H."/>
            <person name="Dugan-Rocha S."/>
            <person name="Fowler G."/>
            <person name="Garner T.T."/>
            <person name="Garnes J."/>
            <person name="Gnirke A."/>
            <person name="Hawes A."/>
            <person name="Hernandez J."/>
            <person name="Hines S."/>
            <person name="Holder M."/>
            <person name="Hume J."/>
            <person name="Jhangiani S.N."/>
            <person name="Joshi V."/>
            <person name="Khan Z.M."/>
            <person name="Jackson L."/>
            <person name="Kovar C."/>
            <person name="Kowis A."/>
            <person name="Lee S."/>
            <person name="Lewis L.R."/>
            <person name="Margolis J."/>
            <person name="Morgan M."/>
            <person name="Nazareth L.V."/>
            <person name="Nguyen N."/>
            <person name="Okwuonu G."/>
            <person name="Parker D."/>
            <person name="Richards S."/>
            <person name="Ruiz S.J."/>
            <person name="Santibanez J."/>
            <person name="Savard J."/>
            <person name="Scherer S.E."/>
            <person name="Schneider B."/>
            <person name="Sodergren E."/>
            <person name="Tautz D."/>
            <person name="Vattahil S."/>
            <person name="Villasana D."/>
            <person name="White C.S."/>
            <person name="Wright R."/>
            <person name="Park Y."/>
            <person name="Beeman R.W."/>
            <person name="Lord J."/>
            <person name="Oppert B."/>
            <person name="Lorenzen M."/>
            <person name="Brown S."/>
            <person name="Wang L."/>
            <person name="Savard J."/>
            <person name="Tautz D."/>
            <person name="Richards S."/>
            <person name="Weinstock G."/>
            <person name="Gibbs R.A."/>
            <person name="Liu Y."/>
            <person name="Worley K."/>
            <person name="Weinstock G."/>
            <person name="Elsik C.G."/>
            <person name="Reese J.T."/>
            <person name="Elhaik E."/>
            <person name="Landan G."/>
            <person name="Graur D."/>
            <person name="Arensburger P."/>
            <person name="Atkinson P."/>
            <person name="Beeman R.W."/>
            <person name="Beidler J."/>
            <person name="Brown S.J."/>
            <person name="Demuth J.P."/>
            <person name="Drury D.W."/>
            <person name="Du Y.Z."/>
            <person name="Fujiwara H."/>
            <person name="Lorenzen M."/>
            <person name="Maselli V."/>
            <person name="Osanai M."/>
            <person name="Park Y."/>
            <person name="Robertson H.M."/>
            <person name="Tu Z."/>
            <person name="Wang J.J."/>
            <person name="Wang S."/>
            <person name="Richards S."/>
            <person name="Song H."/>
            <person name="Zhang L."/>
            <person name="Sodergren E."/>
            <person name="Werner D."/>
            <person name="Stanke M."/>
            <person name="Morgenstern B."/>
            <person name="Solovyev V."/>
            <person name="Kosarev P."/>
            <person name="Brown G."/>
            <person name="Chen H.C."/>
            <person name="Ermolaeva O."/>
            <person name="Hlavina W."/>
            <person name="Kapustin Y."/>
            <person name="Kiryutin B."/>
            <person name="Kitts P."/>
            <person name="Maglott D."/>
            <person name="Pruitt K."/>
            <person name="Sapojnikov V."/>
            <person name="Souvorov A."/>
            <person name="Mackey A.J."/>
            <person name="Waterhouse R.M."/>
            <person name="Wyder S."/>
            <person name="Zdobnov E.M."/>
            <person name="Zdobnov E.M."/>
            <person name="Wyder S."/>
            <person name="Kriventseva E.V."/>
            <person name="Kadowaki T."/>
            <person name="Bork P."/>
            <person name="Aranda M."/>
            <person name="Bao R."/>
            <person name="Beermann A."/>
            <person name="Berns N."/>
            <person name="Bolognesi R."/>
            <person name="Bonneton F."/>
            <person name="Bopp D."/>
            <person name="Brown S.J."/>
            <person name="Bucher G."/>
            <person name="Butts T."/>
            <person name="Chaumot A."/>
            <person name="Denell R.E."/>
            <person name="Ferrier D.E."/>
            <person name="Friedrich M."/>
            <person name="Gordon C.M."/>
            <person name="Jindra M."/>
            <person name="Klingler M."/>
            <person name="Lan Q."/>
            <person name="Lattorff H.M."/>
            <person name="Laudet V."/>
            <person name="von Levetsow C."/>
            <person name="Liu Z."/>
            <person name="Lutz R."/>
            <person name="Lynch J.A."/>
            <person name="da Fonseca R.N."/>
            <person name="Posnien N."/>
            <person name="Reuter R."/>
            <person name="Roth S."/>
            <person name="Savard J."/>
            <person name="Schinko J.B."/>
            <person name="Schmitt C."/>
            <person name="Schoppmeier M."/>
            <person name="Schroder R."/>
            <person name="Shippy T.D."/>
            <person name="Simonnet F."/>
            <person name="Marques-Souza H."/>
            <person name="Tautz D."/>
            <person name="Tomoyasu Y."/>
            <person name="Trauner J."/>
            <person name="Van der Zee M."/>
            <person name="Vervoort M."/>
            <person name="Wittkopp N."/>
            <person name="Wimmer E.A."/>
            <person name="Yang X."/>
            <person name="Jones A.K."/>
            <person name="Sattelle D.B."/>
            <person name="Ebert P.R."/>
            <person name="Nelson D."/>
            <person name="Scott J.G."/>
            <person name="Beeman R.W."/>
            <person name="Muthukrishnan S."/>
            <person name="Kramer K.J."/>
            <person name="Arakane Y."/>
            <person name="Beeman R.W."/>
            <person name="Zhu Q."/>
            <person name="Hogenkamp D."/>
            <person name="Dixit R."/>
            <person name="Oppert B."/>
            <person name="Jiang H."/>
            <person name="Zou Z."/>
            <person name="Marshall J."/>
            <person name="Elpidina E."/>
            <person name="Vinokurov K."/>
            <person name="Oppert C."/>
            <person name="Zou Z."/>
            <person name="Evans J."/>
            <person name="Lu Z."/>
            <person name="Zhao P."/>
            <person name="Sumathipala N."/>
            <person name="Altincicek B."/>
            <person name="Vilcinskas A."/>
            <person name="Williams M."/>
            <person name="Hultmark D."/>
            <person name="Hetru C."/>
            <person name="Jiang H."/>
            <person name="Grimmelikhuijzen C.J."/>
            <person name="Hauser F."/>
            <person name="Cazzamali G."/>
            <person name="Williamson M."/>
            <person name="Park Y."/>
            <person name="Li B."/>
            <person name="Tanaka Y."/>
            <person name="Predel R."/>
            <person name="Neupert S."/>
            <person name="Schachtner J."/>
            <person name="Verleyen P."/>
            <person name="Raible F."/>
            <person name="Bork P."/>
            <person name="Friedrich M."/>
            <person name="Walden K.K."/>
            <person name="Robertson H.M."/>
            <person name="Angeli S."/>
            <person name="Foret S."/>
            <person name="Bucher G."/>
            <person name="Schuetz S."/>
            <person name="Maleszka R."/>
            <person name="Wimmer E.A."/>
            <person name="Beeman R.W."/>
            <person name="Lorenzen M."/>
            <person name="Tomoyasu Y."/>
            <person name="Miller S.C."/>
            <person name="Grossmann D."/>
            <person name="Bucher G."/>
        </authorList>
    </citation>
    <scope>NUCLEOTIDE SEQUENCE [LARGE SCALE GENOMIC DNA]</scope>
    <source>
        <strain evidence="2 3">Georgia GA2</strain>
    </source>
</reference>
<proteinExistence type="predicted"/>
<evidence type="ECO:0000256" key="1">
    <source>
        <dbReference type="SAM" id="MobiDB-lite"/>
    </source>
</evidence>
<name>D6WBT7_TRICA</name>
<protein>
    <submittedName>
        <fullName evidence="2">Uncharacterized protein</fullName>
    </submittedName>
</protein>